<dbReference type="EMBL" id="KV428011">
    <property type="protein sequence ID" value="KZT42844.1"/>
    <property type="molecule type" value="Genomic_DNA"/>
</dbReference>
<dbReference type="Proteomes" id="UP000076798">
    <property type="component" value="Unassembled WGS sequence"/>
</dbReference>
<dbReference type="AlphaFoldDB" id="A0A166HLI3"/>
<name>A0A166HLI3_9AGAM</name>
<sequence>MSCCAVFVPSASLAKIGAKMATRLFYHLFVFSRPENVPPSLQAFHKFFRTSTCFVVWLLHRHGSFDAHRRARCLSIECYNKSGRQQLTKITSRIRPWCLKSRGGLCIYASAAMRSVYCCRRPQGRLGFKLCLLGSQRVKLIEILTCLVCCRALSHSLIYLSCRAKPRVQKGSQGSLVTVCRVRNNQSFASGRFGTKSDHHFHGCLGFGKKDIFQSQCSQGNA</sequence>
<proteinExistence type="predicted"/>
<keyword evidence="2" id="KW-1185">Reference proteome</keyword>
<reference evidence="1 2" key="1">
    <citation type="journal article" date="2016" name="Mol. Biol. Evol.">
        <title>Comparative Genomics of Early-Diverging Mushroom-Forming Fungi Provides Insights into the Origins of Lignocellulose Decay Capabilities.</title>
        <authorList>
            <person name="Nagy L.G."/>
            <person name="Riley R."/>
            <person name="Tritt A."/>
            <person name="Adam C."/>
            <person name="Daum C."/>
            <person name="Floudas D."/>
            <person name="Sun H."/>
            <person name="Yadav J.S."/>
            <person name="Pangilinan J."/>
            <person name="Larsson K.H."/>
            <person name="Matsuura K."/>
            <person name="Barry K."/>
            <person name="Labutti K."/>
            <person name="Kuo R."/>
            <person name="Ohm R.A."/>
            <person name="Bhattacharya S.S."/>
            <person name="Shirouzu T."/>
            <person name="Yoshinaga Y."/>
            <person name="Martin F.M."/>
            <person name="Grigoriev I.V."/>
            <person name="Hibbett D.S."/>
        </authorList>
    </citation>
    <scope>NUCLEOTIDE SEQUENCE [LARGE SCALE GENOMIC DNA]</scope>
    <source>
        <strain evidence="1 2">HHB10207 ss-3</strain>
    </source>
</reference>
<protein>
    <submittedName>
        <fullName evidence="1">Uncharacterized protein</fullName>
    </submittedName>
</protein>
<evidence type="ECO:0000313" key="1">
    <source>
        <dbReference type="EMBL" id="KZT42844.1"/>
    </source>
</evidence>
<gene>
    <name evidence="1" type="ORF">SISSUDRAFT_850906</name>
</gene>
<accession>A0A166HLI3</accession>
<organism evidence="1 2">
    <name type="scientific">Sistotremastrum suecicum HHB10207 ss-3</name>
    <dbReference type="NCBI Taxonomy" id="1314776"/>
    <lineage>
        <taxon>Eukaryota</taxon>
        <taxon>Fungi</taxon>
        <taxon>Dikarya</taxon>
        <taxon>Basidiomycota</taxon>
        <taxon>Agaricomycotina</taxon>
        <taxon>Agaricomycetes</taxon>
        <taxon>Sistotremastrales</taxon>
        <taxon>Sistotremastraceae</taxon>
        <taxon>Sistotremastrum</taxon>
    </lineage>
</organism>
<evidence type="ECO:0000313" key="2">
    <source>
        <dbReference type="Proteomes" id="UP000076798"/>
    </source>
</evidence>